<feature type="chain" id="PRO_5020827665" evidence="1">
    <location>
        <begin position="18"/>
        <end position="337"/>
    </location>
</feature>
<organism evidence="2 3">
    <name type="scientific">Wallemia mellicola</name>
    <dbReference type="NCBI Taxonomy" id="1708541"/>
    <lineage>
        <taxon>Eukaryota</taxon>
        <taxon>Fungi</taxon>
        <taxon>Dikarya</taxon>
        <taxon>Basidiomycota</taxon>
        <taxon>Wallemiomycotina</taxon>
        <taxon>Wallemiomycetes</taxon>
        <taxon>Wallemiales</taxon>
        <taxon>Wallemiaceae</taxon>
        <taxon>Wallemia</taxon>
    </lineage>
</organism>
<sequence>MIAKLALLASIASAVIAAPVTSQFNINKRILDDETDDGKGILFLNTRANDYDAQLIDNDKVNILKARQEGGDLENGLENPFKARHDDDDDSLVDLHVLKRILGSNSGKGGEGNILGVGVLKRAHDLTDSSGTIDIDLLQRRGALGIGGNGYRDSTLGLFGRIFNENPHDDDPLIGVLKRGGLLSNHADHDNTISLGISKRGGILNDGSPEFAHIGIKRRGLLSDNDDKLHVGVKRDEVDYEKESIGLRILDKRSDDEIAGLDLELRDLSDDEAVIVRRVLGLTDGGRDNGNLKIDNPVGLRRDDVADNKKDKEYDAQLATGACLLNGCDTGGGVIGV</sequence>
<gene>
    <name evidence="2" type="ORF">E3Q22_04423</name>
</gene>
<proteinExistence type="predicted"/>
<protein>
    <submittedName>
        <fullName evidence="2">Uncharacterized protein</fullName>
    </submittedName>
</protein>
<reference evidence="2 3" key="1">
    <citation type="submission" date="2019-03" db="EMBL/GenBank/DDBJ databases">
        <title>Sequencing 25 genomes of Wallemia mellicola.</title>
        <authorList>
            <person name="Gostincar C."/>
        </authorList>
    </citation>
    <scope>NUCLEOTIDE SEQUENCE [LARGE SCALE GENOMIC DNA]</scope>
    <source>
        <strain evidence="2 3">EXF-6152</strain>
    </source>
</reference>
<evidence type="ECO:0000313" key="3">
    <source>
        <dbReference type="Proteomes" id="UP000310685"/>
    </source>
</evidence>
<dbReference type="Proteomes" id="UP000310685">
    <property type="component" value="Unassembled WGS sequence"/>
</dbReference>
<accession>A0A4T0LRK8</accession>
<comment type="caution">
    <text evidence="2">The sequence shown here is derived from an EMBL/GenBank/DDBJ whole genome shotgun (WGS) entry which is preliminary data.</text>
</comment>
<evidence type="ECO:0000313" key="2">
    <source>
        <dbReference type="EMBL" id="TIB72551.1"/>
    </source>
</evidence>
<dbReference type="EMBL" id="SPRC01000109">
    <property type="protein sequence ID" value="TIB72551.1"/>
    <property type="molecule type" value="Genomic_DNA"/>
</dbReference>
<evidence type="ECO:0000256" key="1">
    <source>
        <dbReference type="SAM" id="SignalP"/>
    </source>
</evidence>
<feature type="signal peptide" evidence="1">
    <location>
        <begin position="1"/>
        <end position="17"/>
    </location>
</feature>
<keyword evidence="1" id="KW-0732">Signal</keyword>
<dbReference type="AlphaFoldDB" id="A0A4T0LRK8"/>
<name>A0A4T0LRK8_9BASI</name>